<reference evidence="1 2" key="1">
    <citation type="submission" date="2018-07" db="EMBL/GenBank/DDBJ databases">
        <title>The complete nuclear genome of the prasinophyte Chloropicon primus (CCMP1205).</title>
        <authorList>
            <person name="Pombert J.-F."/>
            <person name="Otis C."/>
            <person name="Turmel M."/>
            <person name="Lemieux C."/>
        </authorList>
    </citation>
    <scope>NUCLEOTIDE SEQUENCE [LARGE SCALE GENOMIC DNA]</scope>
    <source>
        <strain evidence="1 2">CCMP1205</strain>
    </source>
</reference>
<dbReference type="AlphaFoldDB" id="A0A5B8MEI1"/>
<dbReference type="InterPro" id="IPR024423">
    <property type="entry name" value="DUF3050"/>
</dbReference>
<gene>
    <name evidence="1" type="ORF">A3770_02p15460</name>
</gene>
<dbReference type="Proteomes" id="UP000316726">
    <property type="component" value="Chromosome 2"/>
</dbReference>
<name>A0A5B8MEI1_9CHLO</name>
<protein>
    <submittedName>
        <fullName evidence="1">Uncharacterized protein</fullName>
    </submittedName>
</protein>
<sequence>MVTAVAIDDGMRPLEMSQMVQREKEASTTMTKVELTSRQLGRLGKIQKRVAGLRERLERHKLHHTLQDVRDVRHFMEVHVFGIWNFQCLMNSLLSGESGAHQSRVDALVHEMKRQYEKDTNEVGATMCRFDMYVQAMQQLGADTRHIFSFATMLQACEDVKSFSKAPSDGWYGSRTQCVQASLLSCGAPRGALEHCAQASKLIDTGEKHRIAASLAFGRQVNILSRLVSILEEAERGGQKVDKFKYMLTRFEEDYKGSYTPLVFQILVELCGDDDRLWREAEEAAVFGVLARIKLWDNINDYLVFKKPILENEKTGGAGAELDPETHAKVLEGLSFQSHLRHLAGFSPLRGVAKAVSSSRRPRARTSQGTQNRIELLQESIPDVPVIAWKSLKRFSAMQQVAEGGGFGKRYRA</sequence>
<proteinExistence type="predicted"/>
<dbReference type="Gene3D" id="1.20.910.10">
    <property type="entry name" value="Heme oxygenase-like"/>
    <property type="match status" value="1"/>
</dbReference>
<dbReference type="InterPro" id="IPR016084">
    <property type="entry name" value="Haem_Oase-like_multi-hlx"/>
</dbReference>
<organism evidence="1 2">
    <name type="scientific">Chloropicon primus</name>
    <dbReference type="NCBI Taxonomy" id="1764295"/>
    <lineage>
        <taxon>Eukaryota</taxon>
        <taxon>Viridiplantae</taxon>
        <taxon>Chlorophyta</taxon>
        <taxon>Chloropicophyceae</taxon>
        <taxon>Chloropicales</taxon>
        <taxon>Chloropicaceae</taxon>
        <taxon>Chloropicon</taxon>
    </lineage>
</organism>
<evidence type="ECO:0000313" key="1">
    <source>
        <dbReference type="EMBL" id="QDZ19028.1"/>
    </source>
</evidence>
<dbReference type="EMBL" id="CP031035">
    <property type="protein sequence ID" value="QDZ19028.1"/>
    <property type="molecule type" value="Genomic_DNA"/>
</dbReference>
<dbReference type="Pfam" id="PF11251">
    <property type="entry name" value="DUF3050"/>
    <property type="match status" value="2"/>
</dbReference>
<dbReference type="OrthoDB" id="5814146at2759"/>
<keyword evidence="2" id="KW-1185">Reference proteome</keyword>
<evidence type="ECO:0000313" key="2">
    <source>
        <dbReference type="Proteomes" id="UP000316726"/>
    </source>
</evidence>
<accession>A0A5B8MEI1</accession>